<dbReference type="Proteomes" id="UP000675920">
    <property type="component" value="Unplaced"/>
</dbReference>
<feature type="domain" description="ATP-grasp" evidence="2">
    <location>
        <begin position="139"/>
        <end position="325"/>
    </location>
</feature>
<evidence type="ECO:0000256" key="1">
    <source>
        <dbReference type="PROSITE-ProRule" id="PRU00409"/>
    </source>
</evidence>
<protein>
    <submittedName>
        <fullName evidence="4">ATP-grasp domain-containing protein</fullName>
    </submittedName>
</protein>
<proteinExistence type="predicted"/>
<evidence type="ECO:0000259" key="2">
    <source>
        <dbReference type="PROSITE" id="PS50975"/>
    </source>
</evidence>
<dbReference type="Pfam" id="PF02655">
    <property type="entry name" value="ATP-grasp_3"/>
    <property type="match status" value="1"/>
</dbReference>
<keyword evidence="3" id="KW-1185">Reference proteome</keyword>
<dbReference type="InterPro" id="IPR011761">
    <property type="entry name" value="ATP-grasp"/>
</dbReference>
<name>A0A8B6X9C0_9BURK</name>
<dbReference type="Pfam" id="PF18301">
    <property type="entry name" value="preATP-grasp_3"/>
    <property type="match status" value="1"/>
</dbReference>
<evidence type="ECO:0000313" key="3">
    <source>
        <dbReference type="Proteomes" id="UP000675920"/>
    </source>
</evidence>
<dbReference type="InterPro" id="IPR003806">
    <property type="entry name" value="ATP-grasp_PylC-type"/>
</dbReference>
<dbReference type="InterPro" id="IPR040803">
    <property type="entry name" value="MfnD_preATP-grasp"/>
</dbReference>
<dbReference type="GO" id="GO:0046872">
    <property type="term" value="F:metal ion binding"/>
    <property type="evidence" value="ECO:0007669"/>
    <property type="project" value="InterPro"/>
</dbReference>
<evidence type="ECO:0000313" key="4">
    <source>
        <dbReference type="RefSeq" id="WP_051378382.1"/>
    </source>
</evidence>
<reference evidence="4" key="1">
    <citation type="submission" date="2025-08" db="UniProtKB">
        <authorList>
            <consortium name="RefSeq"/>
        </authorList>
    </citation>
    <scope>IDENTIFICATION</scope>
</reference>
<dbReference type="GO" id="GO:0005524">
    <property type="term" value="F:ATP binding"/>
    <property type="evidence" value="ECO:0007669"/>
    <property type="project" value="UniProtKB-UniRule"/>
</dbReference>
<accession>A0A8B6X9C0</accession>
<dbReference type="Gene3D" id="3.40.50.11770">
    <property type="match status" value="1"/>
</dbReference>
<dbReference type="OrthoDB" id="271331at2"/>
<dbReference type="PROSITE" id="PS50975">
    <property type="entry name" value="ATP_GRASP"/>
    <property type="match status" value="1"/>
</dbReference>
<dbReference type="RefSeq" id="WP_051378382.1">
    <property type="nucleotide sequence ID" value="NZ_AXWS01000008.1"/>
</dbReference>
<dbReference type="AlphaFoldDB" id="A0A8B6X9C0"/>
<keyword evidence="1" id="KW-0547">Nucleotide-binding</keyword>
<dbReference type="Gene3D" id="3.30.470.20">
    <property type="entry name" value="ATP-grasp fold, B domain"/>
    <property type="match status" value="1"/>
</dbReference>
<sequence>MAFCKRVFVYEFVSGGGCDALADPGELDALIPLGLWMRDALAADVASLGGIELSIATRARPGPGHVDRPLPGASHVAPRAGESAAEFVARQSRLHDATLLVAPETGGVLAELAEAVGEAAWTGCAPAVIRRVSDKRRLARELNTRGIAATVGMLAGEPLPSGLAAAGRWIVKPNDGAGALDTRVFDNLAAAQANLAARTAPATLEAWVTGEPISLSLLVTEAGVELLAVNRQHIGIDADGRLDFERVEIDAIEAGTPAHAACARLAARVAGALPGLFGFVGIDAVLTPSGEPVLIEVNPRVTCAYGGMSRVLRRNLAGAILLAHARRRAPLADRAGQAEDELEFAGTQP</sequence>
<keyword evidence="1" id="KW-0067">ATP-binding</keyword>
<dbReference type="SUPFAM" id="SSF56059">
    <property type="entry name" value="Glutathione synthetase ATP-binding domain-like"/>
    <property type="match status" value="1"/>
</dbReference>
<organism evidence="3 4">
    <name type="scientific">Derxia gummosa DSM 723</name>
    <dbReference type="NCBI Taxonomy" id="1121388"/>
    <lineage>
        <taxon>Bacteria</taxon>
        <taxon>Pseudomonadati</taxon>
        <taxon>Pseudomonadota</taxon>
        <taxon>Betaproteobacteria</taxon>
        <taxon>Burkholderiales</taxon>
        <taxon>Alcaligenaceae</taxon>
        <taxon>Derxia</taxon>
    </lineage>
</organism>